<evidence type="ECO:0000313" key="5">
    <source>
        <dbReference type="EMBL" id="PZQ09222.1"/>
    </source>
</evidence>
<dbReference type="Proteomes" id="UP000249046">
    <property type="component" value="Unassembled WGS sequence"/>
</dbReference>
<accession>A0A2W5JW32</accession>
<dbReference type="SUPFAM" id="SSF52833">
    <property type="entry name" value="Thioredoxin-like"/>
    <property type="match status" value="1"/>
</dbReference>
<dbReference type="Gene3D" id="3.40.30.10">
    <property type="entry name" value="Glutaredoxin"/>
    <property type="match status" value="1"/>
</dbReference>
<comment type="caution">
    <text evidence="5">The sequence shown here is derived from an EMBL/GenBank/DDBJ whole genome shotgun (WGS) entry which is preliminary data.</text>
</comment>
<dbReference type="NCBIfam" id="TIGR00014">
    <property type="entry name" value="arsC"/>
    <property type="match status" value="1"/>
</dbReference>
<dbReference type="EMBL" id="QFPO01000033">
    <property type="protein sequence ID" value="PZQ09222.1"/>
    <property type="molecule type" value="Genomic_DNA"/>
</dbReference>
<evidence type="ECO:0000256" key="3">
    <source>
        <dbReference type="PROSITE-ProRule" id="PRU01282"/>
    </source>
</evidence>
<dbReference type="PANTHER" id="PTHR30041:SF4">
    <property type="entry name" value="ARSENATE REDUCTASE"/>
    <property type="match status" value="1"/>
</dbReference>
<name>A0A2W5JW32_9GAMM</name>
<keyword evidence="2 4" id="KW-0560">Oxidoreductase</keyword>
<evidence type="ECO:0000256" key="2">
    <source>
        <dbReference type="ARBA" id="ARBA00023002"/>
    </source>
</evidence>
<evidence type="ECO:0000313" key="6">
    <source>
        <dbReference type="Proteomes" id="UP000249046"/>
    </source>
</evidence>
<sequence>MTPPTLFHNPQCSKSRQALALLRERGIEPDLVLYLQTPPSAAELDRLLQRLNLAPRELMRRDEPEYRALGLDDPALDRAALIDALAAHPRLIQRPILVNGGRAAVGRPPEAILEIL</sequence>
<dbReference type="CDD" id="cd03034">
    <property type="entry name" value="ArsC_ArsC"/>
    <property type="match status" value="1"/>
</dbReference>
<dbReference type="Pfam" id="PF03960">
    <property type="entry name" value="ArsC"/>
    <property type="match status" value="1"/>
</dbReference>
<organism evidence="5 6">
    <name type="scientific">Rhodanobacter denitrificans</name>
    <dbReference type="NCBI Taxonomy" id="666685"/>
    <lineage>
        <taxon>Bacteria</taxon>
        <taxon>Pseudomonadati</taxon>
        <taxon>Pseudomonadota</taxon>
        <taxon>Gammaproteobacteria</taxon>
        <taxon>Lysobacterales</taxon>
        <taxon>Rhodanobacteraceae</taxon>
        <taxon>Rhodanobacter</taxon>
    </lineage>
</organism>
<dbReference type="GO" id="GO:0008794">
    <property type="term" value="F:arsenate reductase (glutaredoxin) activity"/>
    <property type="evidence" value="ECO:0007669"/>
    <property type="project" value="UniProtKB-UniRule"/>
</dbReference>
<dbReference type="InterPro" id="IPR006659">
    <property type="entry name" value="Arsenate_reductase"/>
</dbReference>
<evidence type="ECO:0000256" key="4">
    <source>
        <dbReference type="RuleBase" id="RU362029"/>
    </source>
</evidence>
<dbReference type="InterPro" id="IPR006660">
    <property type="entry name" value="Arsenate_reductase-like"/>
</dbReference>
<dbReference type="PROSITE" id="PS51353">
    <property type="entry name" value="ARSC"/>
    <property type="match status" value="1"/>
</dbReference>
<dbReference type="PANTHER" id="PTHR30041">
    <property type="entry name" value="ARSENATE REDUCTASE"/>
    <property type="match status" value="1"/>
</dbReference>
<evidence type="ECO:0000256" key="1">
    <source>
        <dbReference type="ARBA" id="ARBA00007198"/>
    </source>
</evidence>
<proteinExistence type="inferred from homology"/>
<reference evidence="5 6" key="1">
    <citation type="submission" date="2017-08" db="EMBL/GenBank/DDBJ databases">
        <title>Infants hospitalized years apart are colonized by the same room-sourced microbial strains.</title>
        <authorList>
            <person name="Brooks B."/>
            <person name="Olm M.R."/>
            <person name="Firek B.A."/>
            <person name="Baker R."/>
            <person name="Thomas B.C."/>
            <person name="Morowitz M.J."/>
            <person name="Banfield J.F."/>
        </authorList>
    </citation>
    <scope>NUCLEOTIDE SEQUENCE [LARGE SCALE GENOMIC DNA]</scope>
    <source>
        <strain evidence="5">S2_005_003_R2_42</strain>
    </source>
</reference>
<dbReference type="AlphaFoldDB" id="A0A2W5JW32"/>
<dbReference type="EC" id="1.20.4.1" evidence="4"/>
<dbReference type="InterPro" id="IPR036249">
    <property type="entry name" value="Thioredoxin-like_sf"/>
</dbReference>
<comment type="similarity">
    <text evidence="1 3 4">Belongs to the ArsC family.</text>
</comment>
<comment type="catalytic activity">
    <reaction evidence="4">
        <text>[glutaredoxin]-dithiol + arsenate + glutathione + H(+) = glutathionyl-S-S-[glutaredoxin] + arsenite + H2O</text>
        <dbReference type="Rhea" id="RHEA:22016"/>
        <dbReference type="Rhea" id="RHEA-COMP:10729"/>
        <dbReference type="Rhea" id="RHEA-COMP:17668"/>
        <dbReference type="ChEBI" id="CHEBI:15377"/>
        <dbReference type="ChEBI" id="CHEBI:15378"/>
        <dbReference type="ChEBI" id="CHEBI:29242"/>
        <dbReference type="ChEBI" id="CHEBI:29950"/>
        <dbReference type="ChEBI" id="CHEBI:48597"/>
        <dbReference type="ChEBI" id="CHEBI:57925"/>
        <dbReference type="ChEBI" id="CHEBI:146199"/>
        <dbReference type="EC" id="1.20.4.1"/>
    </reaction>
</comment>
<protein>
    <recommendedName>
        <fullName evidence="4">Arsenate reductase</fullName>
        <ecNumber evidence="4">1.20.4.1</ecNumber>
    </recommendedName>
</protein>
<gene>
    <name evidence="5" type="primary">arsC</name>
    <name evidence="5" type="ORF">DI564_18030</name>
</gene>